<evidence type="ECO:0000313" key="4">
    <source>
        <dbReference type="EMBL" id="PPA71476.1"/>
    </source>
</evidence>
<keyword evidence="2 4" id="KW-0808">Transferase</keyword>
<dbReference type="GO" id="GO:0008168">
    <property type="term" value="F:methyltransferase activity"/>
    <property type="evidence" value="ECO:0007669"/>
    <property type="project" value="UniProtKB-KW"/>
</dbReference>
<dbReference type="Proteomes" id="UP000239047">
    <property type="component" value="Unassembled WGS sequence"/>
</dbReference>
<dbReference type="InterPro" id="IPR029063">
    <property type="entry name" value="SAM-dependent_MTases_sf"/>
</dbReference>
<dbReference type="AlphaFoldDB" id="A0A2S5GEQ1"/>
<dbReference type="CDD" id="cd02440">
    <property type="entry name" value="AdoMet_MTases"/>
    <property type="match status" value="1"/>
</dbReference>
<evidence type="ECO:0000313" key="5">
    <source>
        <dbReference type="Proteomes" id="UP000239047"/>
    </source>
</evidence>
<dbReference type="GO" id="GO:0032259">
    <property type="term" value="P:methylation"/>
    <property type="evidence" value="ECO:0007669"/>
    <property type="project" value="UniProtKB-KW"/>
</dbReference>
<accession>A0A2S5GEQ1</accession>
<dbReference type="Gene3D" id="2.20.25.110">
    <property type="entry name" value="S-adenosyl-L-methionine-dependent methyltransferases"/>
    <property type="match status" value="1"/>
</dbReference>
<evidence type="ECO:0000256" key="2">
    <source>
        <dbReference type="ARBA" id="ARBA00022679"/>
    </source>
</evidence>
<gene>
    <name evidence="4" type="ORF">C4B60_05285</name>
</gene>
<proteinExistence type="predicted"/>
<evidence type="ECO:0000259" key="3">
    <source>
        <dbReference type="Pfam" id="PF13649"/>
    </source>
</evidence>
<dbReference type="EMBL" id="PREZ01000002">
    <property type="protein sequence ID" value="PPA71476.1"/>
    <property type="molecule type" value="Genomic_DNA"/>
</dbReference>
<dbReference type="InterPro" id="IPR041698">
    <property type="entry name" value="Methyltransf_25"/>
</dbReference>
<name>A0A2S5GEQ1_9BACL</name>
<dbReference type="OrthoDB" id="9811589at2"/>
<comment type="caution">
    <text evidence="4">The sequence shown here is derived from an EMBL/GenBank/DDBJ whole genome shotgun (WGS) entry which is preliminary data.</text>
</comment>
<reference evidence="4 5" key="1">
    <citation type="submission" date="2018-02" db="EMBL/GenBank/DDBJ databases">
        <title>Jeotgalibacillus proteolyticum sp. nov. a protease producing bacterium isolated from ocean sediments of Laizhou Bay.</title>
        <authorList>
            <person name="Li Y."/>
        </authorList>
    </citation>
    <scope>NUCLEOTIDE SEQUENCE [LARGE SCALE GENOMIC DNA]</scope>
    <source>
        <strain evidence="4 5">22-7</strain>
    </source>
</reference>
<organism evidence="4 5">
    <name type="scientific">Jeotgalibacillus proteolyticus</name>
    <dbReference type="NCBI Taxonomy" id="2082395"/>
    <lineage>
        <taxon>Bacteria</taxon>
        <taxon>Bacillati</taxon>
        <taxon>Bacillota</taxon>
        <taxon>Bacilli</taxon>
        <taxon>Bacillales</taxon>
        <taxon>Caryophanaceae</taxon>
        <taxon>Jeotgalibacillus</taxon>
    </lineage>
</organism>
<keyword evidence="1 4" id="KW-0489">Methyltransferase</keyword>
<dbReference type="PANTHER" id="PTHR43861">
    <property type="entry name" value="TRANS-ACONITATE 2-METHYLTRANSFERASE-RELATED"/>
    <property type="match status" value="1"/>
</dbReference>
<keyword evidence="5" id="KW-1185">Reference proteome</keyword>
<protein>
    <submittedName>
        <fullName evidence="4">SAM-dependent methyltransferase</fullName>
    </submittedName>
</protein>
<feature type="domain" description="Methyltransferase" evidence="3">
    <location>
        <begin position="41"/>
        <end position="135"/>
    </location>
</feature>
<dbReference type="RefSeq" id="WP_104056965.1">
    <property type="nucleotide sequence ID" value="NZ_PREZ01000002.1"/>
</dbReference>
<dbReference type="Gene3D" id="3.40.50.150">
    <property type="entry name" value="Vaccinia Virus protein VP39"/>
    <property type="match status" value="1"/>
</dbReference>
<dbReference type="Pfam" id="PF13649">
    <property type="entry name" value="Methyltransf_25"/>
    <property type="match status" value="1"/>
</dbReference>
<sequence length="248" mass="28532">MSYGRFAEVYDKLMNDMPYDDWTRFVLDRAKHHKVSGKKLLDVGCGTGEWTIKIAQEGFDVTGIDLSETMLAVASQKARQSGVALQLFQQDMAEADGLGMFDIITIFCDSINYVETEEDVRKTFAAMYQLLNPGGLLLFDVHSIYKIEHLFIDQTFTWDDGDIAYIWNSFPGESPHSVEHELSFFVIEDPSRNSYIRFDELHKQRTYTIDNYIAMTEEAGFDMQSISADFTDLPPKEDSERIFFTVRK</sequence>
<evidence type="ECO:0000256" key="1">
    <source>
        <dbReference type="ARBA" id="ARBA00022603"/>
    </source>
</evidence>
<dbReference type="PANTHER" id="PTHR43861:SF1">
    <property type="entry name" value="TRANS-ACONITATE 2-METHYLTRANSFERASE"/>
    <property type="match status" value="1"/>
</dbReference>
<dbReference type="SUPFAM" id="SSF53335">
    <property type="entry name" value="S-adenosyl-L-methionine-dependent methyltransferases"/>
    <property type="match status" value="1"/>
</dbReference>